<feature type="transmembrane region" description="Helical" evidence="1">
    <location>
        <begin position="59"/>
        <end position="79"/>
    </location>
</feature>
<feature type="transmembrane region" description="Helical" evidence="1">
    <location>
        <begin position="91"/>
        <end position="112"/>
    </location>
</feature>
<dbReference type="RefSeq" id="WP_198476394.1">
    <property type="nucleotide sequence ID" value="NZ_JADGMQ010000005.1"/>
</dbReference>
<keyword evidence="3" id="KW-1185">Reference proteome</keyword>
<sequence length="116" mass="12422">MTSQTLSGKKIGGGTLLLLAAGFTIWAAAFVALYAMQSVGCAYGWQELEILSGVTLQRLQMSAILTIHLGAIALLVRLLHNHRDQFLLRAAYWAALAALGASIFNFAPIFVLSPCT</sequence>
<keyword evidence="1" id="KW-0812">Transmembrane</keyword>
<evidence type="ECO:0000313" key="3">
    <source>
        <dbReference type="Proteomes" id="UP000601789"/>
    </source>
</evidence>
<proteinExistence type="predicted"/>
<evidence type="ECO:0000256" key="1">
    <source>
        <dbReference type="SAM" id="Phobius"/>
    </source>
</evidence>
<name>A0ABS0SCJ4_9HYPH</name>
<comment type="caution">
    <text evidence="2">The sequence shown here is derived from an EMBL/GenBank/DDBJ whole genome shotgun (WGS) entry which is preliminary data.</text>
</comment>
<evidence type="ECO:0000313" key="2">
    <source>
        <dbReference type="EMBL" id="MBI1620991.1"/>
    </source>
</evidence>
<feature type="transmembrane region" description="Helical" evidence="1">
    <location>
        <begin position="16"/>
        <end position="39"/>
    </location>
</feature>
<dbReference type="EMBL" id="JADGMQ010000005">
    <property type="protein sequence ID" value="MBI1620991.1"/>
    <property type="molecule type" value="Genomic_DNA"/>
</dbReference>
<keyword evidence="1" id="KW-0472">Membrane</keyword>
<keyword evidence="1" id="KW-1133">Transmembrane helix</keyword>
<organism evidence="2 3">
    <name type="scientific">Aquamicrobium zhengzhouense</name>
    <dbReference type="NCBI Taxonomy" id="2781738"/>
    <lineage>
        <taxon>Bacteria</taxon>
        <taxon>Pseudomonadati</taxon>
        <taxon>Pseudomonadota</taxon>
        <taxon>Alphaproteobacteria</taxon>
        <taxon>Hyphomicrobiales</taxon>
        <taxon>Phyllobacteriaceae</taxon>
        <taxon>Aquamicrobium</taxon>
    </lineage>
</organism>
<reference evidence="2 3" key="1">
    <citation type="submission" date="2020-10" db="EMBL/GenBank/DDBJ databases">
        <title>Aquamicrobium zhengzhouensis sp. nov., a exopolysaccharide producing bacterium isolated from farmland soil.</title>
        <authorList>
            <person name="Wang X."/>
        </authorList>
    </citation>
    <scope>NUCLEOTIDE SEQUENCE [LARGE SCALE GENOMIC DNA]</scope>
    <source>
        <strain evidence="3">cd-1</strain>
    </source>
</reference>
<dbReference type="Proteomes" id="UP000601789">
    <property type="component" value="Unassembled WGS sequence"/>
</dbReference>
<accession>A0ABS0SCJ4</accession>
<protein>
    <submittedName>
        <fullName evidence="2">Uncharacterized protein</fullName>
    </submittedName>
</protein>
<gene>
    <name evidence="2" type="ORF">IOD40_09985</name>
</gene>